<protein>
    <submittedName>
        <fullName evidence="2">Uncharacterized protein</fullName>
    </submittedName>
</protein>
<dbReference type="EMBL" id="JBDJPC010000009">
    <property type="protein sequence ID" value="KAL1491513.1"/>
    <property type="molecule type" value="Genomic_DNA"/>
</dbReference>
<accession>A0ABD1EA38</accession>
<reference evidence="2 3" key="1">
    <citation type="submission" date="2024-05" db="EMBL/GenBank/DDBJ databases">
        <title>Genetic variation in Jamaican populations of the coffee berry borer (Hypothenemus hampei).</title>
        <authorList>
            <person name="Errbii M."/>
            <person name="Myrie A."/>
        </authorList>
    </citation>
    <scope>NUCLEOTIDE SEQUENCE [LARGE SCALE GENOMIC DNA]</scope>
    <source>
        <strain evidence="2">JA-Hopewell-2020-01-JO</strain>
        <tissue evidence="2">Whole body</tissue>
    </source>
</reference>
<evidence type="ECO:0000256" key="1">
    <source>
        <dbReference type="SAM" id="MobiDB-lite"/>
    </source>
</evidence>
<gene>
    <name evidence="2" type="ORF">ABEB36_012100</name>
</gene>
<sequence length="189" mass="20563">MKIVKEGGEKQVGGDSPSTTVTLVGAWKCCLPWCGATDSKASSNRKSSSPIDSPIETEPYKHVPQDVLTVVNKLQRSPQQAPLTDILEEDSDVLQEDEERTPLQPLGSHISFQKKKNASPILSGKPSGVRKYQAARTAVNSAASSETGVGGSALEPRGRMQAEQGTIGDLQKYHNRYLRNRRHTLANVR</sequence>
<evidence type="ECO:0000313" key="3">
    <source>
        <dbReference type="Proteomes" id="UP001566132"/>
    </source>
</evidence>
<feature type="compositionally biased region" description="Low complexity" evidence="1">
    <location>
        <begin position="39"/>
        <end position="49"/>
    </location>
</feature>
<comment type="caution">
    <text evidence="2">The sequence shown here is derived from an EMBL/GenBank/DDBJ whole genome shotgun (WGS) entry which is preliminary data.</text>
</comment>
<feature type="region of interest" description="Disordered" evidence="1">
    <location>
        <begin position="36"/>
        <end position="60"/>
    </location>
</feature>
<evidence type="ECO:0000313" key="2">
    <source>
        <dbReference type="EMBL" id="KAL1491513.1"/>
    </source>
</evidence>
<proteinExistence type="predicted"/>
<keyword evidence="3" id="KW-1185">Reference proteome</keyword>
<name>A0ABD1EA38_HYPHA</name>
<dbReference type="AlphaFoldDB" id="A0ABD1EA38"/>
<organism evidence="2 3">
    <name type="scientific">Hypothenemus hampei</name>
    <name type="common">Coffee berry borer</name>
    <dbReference type="NCBI Taxonomy" id="57062"/>
    <lineage>
        <taxon>Eukaryota</taxon>
        <taxon>Metazoa</taxon>
        <taxon>Ecdysozoa</taxon>
        <taxon>Arthropoda</taxon>
        <taxon>Hexapoda</taxon>
        <taxon>Insecta</taxon>
        <taxon>Pterygota</taxon>
        <taxon>Neoptera</taxon>
        <taxon>Endopterygota</taxon>
        <taxon>Coleoptera</taxon>
        <taxon>Polyphaga</taxon>
        <taxon>Cucujiformia</taxon>
        <taxon>Curculionidae</taxon>
        <taxon>Scolytinae</taxon>
        <taxon>Hypothenemus</taxon>
    </lineage>
</organism>
<dbReference type="Proteomes" id="UP001566132">
    <property type="component" value="Unassembled WGS sequence"/>
</dbReference>